<name>A0A1Y2CI86_9FUNG</name>
<dbReference type="SMART" id="SM01332">
    <property type="entry name" value="Cyclin_C"/>
    <property type="match status" value="1"/>
</dbReference>
<evidence type="ECO:0000256" key="4">
    <source>
        <dbReference type="ARBA" id="ARBA00023306"/>
    </source>
</evidence>
<feature type="domain" description="Cyclin C-terminal" evidence="7">
    <location>
        <begin position="127"/>
        <end position="232"/>
    </location>
</feature>
<reference evidence="8 9" key="1">
    <citation type="submission" date="2016-07" db="EMBL/GenBank/DDBJ databases">
        <title>Pervasive Adenine N6-methylation of Active Genes in Fungi.</title>
        <authorList>
            <consortium name="DOE Joint Genome Institute"/>
            <person name="Mondo S.J."/>
            <person name="Dannebaum R.O."/>
            <person name="Kuo R.C."/>
            <person name="Labutti K."/>
            <person name="Haridas S."/>
            <person name="Kuo A."/>
            <person name="Salamov A."/>
            <person name="Ahrendt S.R."/>
            <person name="Lipzen A."/>
            <person name="Sullivan W."/>
            <person name="Andreopoulos W.B."/>
            <person name="Clum A."/>
            <person name="Lindquist E."/>
            <person name="Daum C."/>
            <person name="Ramamoorthy G.K."/>
            <person name="Gryganskyi A."/>
            <person name="Culley D."/>
            <person name="Magnuson J.K."/>
            <person name="James T.Y."/>
            <person name="O'Malley M.A."/>
            <person name="Stajich J.E."/>
            <person name="Spatafora J.W."/>
            <person name="Visel A."/>
            <person name="Grigoriev I.V."/>
        </authorList>
    </citation>
    <scope>NUCLEOTIDE SEQUENCE [LARGE SCALE GENOMIC DNA]</scope>
    <source>
        <strain evidence="8 9">JEL800</strain>
    </source>
</reference>
<feature type="domain" description="Cyclin-like" evidence="6">
    <location>
        <begin position="32"/>
        <end position="118"/>
    </location>
</feature>
<dbReference type="EMBL" id="MCGO01000016">
    <property type="protein sequence ID" value="ORY46544.1"/>
    <property type="molecule type" value="Genomic_DNA"/>
</dbReference>
<proteinExistence type="inferred from homology"/>
<evidence type="ECO:0000256" key="1">
    <source>
        <dbReference type="ARBA" id="ARBA00008742"/>
    </source>
</evidence>
<comment type="caution">
    <text evidence="8">The sequence shown here is derived from an EMBL/GenBank/DDBJ whole genome shotgun (WGS) entry which is preliminary data.</text>
</comment>
<dbReference type="InterPro" id="IPR006671">
    <property type="entry name" value="Cyclin_N"/>
</dbReference>
<gene>
    <name evidence="8" type="ORF">BCR33DRAFT_130817</name>
</gene>
<dbReference type="OrthoDB" id="5590282at2759"/>
<protein>
    <submittedName>
        <fullName evidence="8">Uncharacterized protein</fullName>
    </submittedName>
</protein>
<evidence type="ECO:0000259" key="7">
    <source>
        <dbReference type="SMART" id="SM01332"/>
    </source>
</evidence>
<evidence type="ECO:0000259" key="6">
    <source>
        <dbReference type="SMART" id="SM00385"/>
    </source>
</evidence>
<evidence type="ECO:0000256" key="2">
    <source>
        <dbReference type="ARBA" id="ARBA00022618"/>
    </source>
</evidence>
<dbReference type="GO" id="GO:0051301">
    <property type="term" value="P:cell division"/>
    <property type="evidence" value="ECO:0007669"/>
    <property type="project" value="UniProtKB-KW"/>
</dbReference>
<dbReference type="PANTHER" id="PTHR10177">
    <property type="entry name" value="CYCLINS"/>
    <property type="match status" value="1"/>
</dbReference>
<dbReference type="SUPFAM" id="SSF47954">
    <property type="entry name" value="Cyclin-like"/>
    <property type="match status" value="2"/>
</dbReference>
<dbReference type="Pfam" id="PF00134">
    <property type="entry name" value="Cyclin_N"/>
    <property type="match status" value="1"/>
</dbReference>
<dbReference type="Gene3D" id="1.10.472.10">
    <property type="entry name" value="Cyclin-like"/>
    <property type="match status" value="2"/>
</dbReference>
<comment type="similarity">
    <text evidence="1 5">Belongs to the cyclin family.</text>
</comment>
<dbReference type="GO" id="GO:0051726">
    <property type="term" value="P:regulation of cell cycle"/>
    <property type="evidence" value="ECO:0007669"/>
    <property type="project" value="UniProtKB-ARBA"/>
</dbReference>
<dbReference type="InterPro" id="IPR013763">
    <property type="entry name" value="Cyclin-like_dom"/>
</dbReference>
<evidence type="ECO:0000313" key="8">
    <source>
        <dbReference type="EMBL" id="ORY46544.1"/>
    </source>
</evidence>
<evidence type="ECO:0000256" key="5">
    <source>
        <dbReference type="RuleBase" id="RU000383"/>
    </source>
</evidence>
<dbReference type="InterPro" id="IPR036915">
    <property type="entry name" value="Cyclin-like_sf"/>
</dbReference>
<accession>A0A1Y2CI86</accession>
<sequence length="374" mass="43069">MREMEITTLPNIANIDAIQTEISWKHRKSLILWLIEVHSEYDLRPETLYLTINFIDRVCAKRVVKKSEYQLLGLTCLWIASKYEENHGRVPSPKTLALLLESSVPVSRFAAMERDILTDLDFVLGHPTPEAFLKSQCKQLNNVKPPVRALARLILELTLIHRRFRPFRPSLLAMASLILADSLHTCRFWTHGEPLLGRIIQNLEECLIQAPRQIIEKYRSGKFLNISLHVKTMLDNKAAFLYQARLNSTPQIAVDSHGGFMTPPKDSSPFRNPWDPEVTLVSSQPYLPNHIPAQHPHHVQLTPVFQSQQQYIHSQQPPPVPGFQLPVPHQYTHHQPYSQQQTLFRHNSFQHHAANFQMAERTYSEVSGRSAMDL</sequence>
<dbReference type="STRING" id="329046.A0A1Y2CI86"/>
<keyword evidence="4" id="KW-0131">Cell cycle</keyword>
<dbReference type="CDD" id="cd20537">
    <property type="entry name" value="CYCLIN_CCNO-like_rpt2"/>
    <property type="match status" value="1"/>
</dbReference>
<dbReference type="SMART" id="SM00385">
    <property type="entry name" value="CYCLIN"/>
    <property type="match status" value="2"/>
</dbReference>
<evidence type="ECO:0000256" key="3">
    <source>
        <dbReference type="ARBA" id="ARBA00023127"/>
    </source>
</evidence>
<evidence type="ECO:0000313" key="9">
    <source>
        <dbReference type="Proteomes" id="UP000193642"/>
    </source>
</evidence>
<dbReference type="GO" id="GO:0019887">
    <property type="term" value="F:protein kinase regulator activity"/>
    <property type="evidence" value="ECO:0007669"/>
    <property type="project" value="UniProtKB-ARBA"/>
</dbReference>
<keyword evidence="9" id="KW-1185">Reference proteome</keyword>
<dbReference type="InterPro" id="IPR048258">
    <property type="entry name" value="Cyclins_cyclin-box"/>
</dbReference>
<feature type="domain" description="Cyclin-like" evidence="6">
    <location>
        <begin position="131"/>
        <end position="216"/>
    </location>
</feature>
<dbReference type="InterPro" id="IPR039361">
    <property type="entry name" value="Cyclin"/>
</dbReference>
<dbReference type="InterPro" id="IPR004367">
    <property type="entry name" value="Cyclin_C-dom"/>
</dbReference>
<dbReference type="PROSITE" id="PS00292">
    <property type="entry name" value="CYCLINS"/>
    <property type="match status" value="1"/>
</dbReference>
<dbReference type="AlphaFoldDB" id="A0A1Y2CI86"/>
<dbReference type="Proteomes" id="UP000193642">
    <property type="component" value="Unassembled WGS sequence"/>
</dbReference>
<dbReference type="FunFam" id="1.10.472.10:FF:000010">
    <property type="entry name" value="G1/S-specific cyclin Cln1"/>
    <property type="match status" value="1"/>
</dbReference>
<keyword evidence="2" id="KW-0132">Cell division</keyword>
<organism evidence="8 9">
    <name type="scientific">Rhizoclosmatium globosum</name>
    <dbReference type="NCBI Taxonomy" id="329046"/>
    <lineage>
        <taxon>Eukaryota</taxon>
        <taxon>Fungi</taxon>
        <taxon>Fungi incertae sedis</taxon>
        <taxon>Chytridiomycota</taxon>
        <taxon>Chytridiomycota incertae sedis</taxon>
        <taxon>Chytridiomycetes</taxon>
        <taxon>Chytridiales</taxon>
        <taxon>Chytriomycetaceae</taxon>
        <taxon>Rhizoclosmatium</taxon>
    </lineage>
</organism>
<keyword evidence="3 5" id="KW-0195">Cyclin</keyword>
<dbReference type="Pfam" id="PF02984">
    <property type="entry name" value="Cyclin_C"/>
    <property type="match status" value="1"/>
</dbReference>